<keyword evidence="1" id="KW-1133">Transmembrane helix</keyword>
<dbReference type="RefSeq" id="WP_167475656.1">
    <property type="nucleotide sequence ID" value="NZ_CP046172.1"/>
</dbReference>
<keyword evidence="1" id="KW-0812">Transmembrane</keyword>
<organism evidence="2 3">
    <name type="scientific">Nocardia arthritidis</name>
    <dbReference type="NCBI Taxonomy" id="228602"/>
    <lineage>
        <taxon>Bacteria</taxon>
        <taxon>Bacillati</taxon>
        <taxon>Actinomycetota</taxon>
        <taxon>Actinomycetes</taxon>
        <taxon>Mycobacteriales</taxon>
        <taxon>Nocardiaceae</taxon>
        <taxon>Nocardia</taxon>
    </lineage>
</organism>
<dbReference type="InterPro" id="IPR013901">
    <property type="entry name" value="Anthrone_oxy"/>
</dbReference>
<evidence type="ECO:0000313" key="3">
    <source>
        <dbReference type="Proteomes" id="UP000503540"/>
    </source>
</evidence>
<keyword evidence="3" id="KW-1185">Reference proteome</keyword>
<keyword evidence="1" id="KW-0472">Membrane</keyword>
<dbReference type="AlphaFoldDB" id="A0A6G9YID6"/>
<accession>A0A6G9YID6</accession>
<gene>
    <name evidence="2" type="ORF">F5544_26055</name>
</gene>
<feature type="transmembrane region" description="Helical" evidence="1">
    <location>
        <begin position="54"/>
        <end position="80"/>
    </location>
</feature>
<evidence type="ECO:0000256" key="1">
    <source>
        <dbReference type="SAM" id="Phobius"/>
    </source>
</evidence>
<dbReference type="EMBL" id="CP046172">
    <property type="protein sequence ID" value="QIS13065.1"/>
    <property type="molecule type" value="Genomic_DNA"/>
</dbReference>
<dbReference type="Pfam" id="PF08592">
    <property type="entry name" value="Anthrone_oxy"/>
    <property type="match status" value="1"/>
</dbReference>
<dbReference type="Proteomes" id="UP000503540">
    <property type="component" value="Chromosome"/>
</dbReference>
<evidence type="ECO:0000313" key="2">
    <source>
        <dbReference type="EMBL" id="QIS13065.1"/>
    </source>
</evidence>
<sequence length="169" mass="18155">MKTSNPIGLTVLILALISTGLLAGTYYAYATSVMLALGKFDDKTFVDVMNKISVVIVNPLFMLSFLGSVGLSIAAALCYLRADLRPVLFWIGAAVLLNILSLVVSSAFNIPLNNHLATANDAAGAVDYAGLRKDFEMPWQVWNIVRGLINTAALATLSMALVQHGRLLR</sequence>
<protein>
    <submittedName>
        <fullName evidence="2">DUF1772 domain-containing protein</fullName>
    </submittedName>
</protein>
<feature type="transmembrane region" description="Helical" evidence="1">
    <location>
        <begin position="87"/>
        <end position="108"/>
    </location>
</feature>
<dbReference type="KEGG" id="nah:F5544_26055"/>
<feature type="transmembrane region" description="Helical" evidence="1">
    <location>
        <begin position="141"/>
        <end position="162"/>
    </location>
</feature>
<name>A0A6G9YID6_9NOCA</name>
<reference evidence="2 3" key="1">
    <citation type="journal article" date="2019" name="ACS Chem. Biol.">
        <title>Identification and Mobilization of a Cryptic Antibiotic Biosynthesis Gene Locus from a Human-Pathogenic Nocardia Isolate.</title>
        <authorList>
            <person name="Herisse M."/>
            <person name="Ishida K."/>
            <person name="Porter J.L."/>
            <person name="Howden B."/>
            <person name="Hertweck C."/>
            <person name="Stinear T.P."/>
            <person name="Pidot S.J."/>
        </authorList>
    </citation>
    <scope>NUCLEOTIDE SEQUENCE [LARGE SCALE GENOMIC DNA]</scope>
    <source>
        <strain evidence="2 3">AUSMDU00012717</strain>
    </source>
</reference>
<proteinExistence type="predicted"/>